<dbReference type="Pfam" id="PF08448">
    <property type="entry name" value="PAS_4"/>
    <property type="match status" value="1"/>
</dbReference>
<evidence type="ECO:0000256" key="6">
    <source>
        <dbReference type="ARBA" id="ARBA00022679"/>
    </source>
</evidence>
<evidence type="ECO:0000256" key="2">
    <source>
        <dbReference type="ARBA" id="ARBA00004651"/>
    </source>
</evidence>
<dbReference type="EMBL" id="CP041345">
    <property type="protein sequence ID" value="QKG80136.1"/>
    <property type="molecule type" value="Genomic_DNA"/>
</dbReference>
<dbReference type="CDD" id="cd06225">
    <property type="entry name" value="HAMP"/>
    <property type="match status" value="1"/>
</dbReference>
<dbReference type="Pfam" id="PF00672">
    <property type="entry name" value="HAMP"/>
    <property type="match status" value="1"/>
</dbReference>
<feature type="domain" description="PAS" evidence="14">
    <location>
        <begin position="656"/>
        <end position="702"/>
    </location>
</feature>
<dbReference type="Gene3D" id="3.30.450.40">
    <property type="match status" value="1"/>
</dbReference>
<dbReference type="InterPro" id="IPR029016">
    <property type="entry name" value="GAF-like_dom_sf"/>
</dbReference>
<evidence type="ECO:0000256" key="3">
    <source>
        <dbReference type="ARBA" id="ARBA00012438"/>
    </source>
</evidence>
<comment type="subcellular location">
    <subcellularLocation>
        <location evidence="2">Cell membrane</location>
        <topology evidence="2">Multi-pass membrane protein</topology>
    </subcellularLocation>
</comment>
<evidence type="ECO:0000256" key="13">
    <source>
        <dbReference type="SAM" id="Phobius"/>
    </source>
</evidence>
<sequence>MFNKKIVPMKRKLKIRQKILLYILSVVAILYIVTVGYMLWQSRTSVYNDAIAKTQLTAKVSAKEVSRIFEKELTIVRTLSQAFSIYQTMPHEQWKKLFLDMYMPVLKANPEIYSLWDSWEYKQFVPGYEKDYGRFVITTWREGKELKWLYDERSMEGDPPIYGRYKTLGEEAVWEPYVDQVTTGKSDVKLMITYDSPIYVDDKYCGMIASDVSLESLQAMISEIKPVAGSYAYLISNEGIIAAHPNKEFLSKKFNEVLKNEDEKENVTERIAKGEEFYYITKDEFGKQHLICYSPIIAGKIKSPWSLALSVPMDVIMAKAKKTLYVSLFVSIAGLILIVIVLLIVSDNLTKPIKRVTGILKRMAKGEVSEDLKVDINTGDEIEEMALALNTTIDGIEHKTTFANEIGSGNYSTYLELLSDKDVLGKSLIHMRDSLKKAAEEEQKRKIEDQKRSWANEGYAKFGEILRQNNNDLQKLCDTVIAALVKYVGANQGGIFLWNDEDKSDEHFELVSAFAWDRKKYITKKIEKGEGLVGACALEKETIFLTDVPDDYVNITSGLGDANPRCVILVPLKHEEEVLGVIEMASFKVLEQHEVDFIEKIAESIASTILSVKINARTKMLLEQSQMQAEEMKAQEEEMRQNMEELQATQEEVERKSAEIEEFISSIHNSAYVIEYDLNGNIISVNDAFVQFVGVPKEQIIGTHHSDNLELSAEQKKEYGSFWDNLKAGVSKKVKATVKWKGKTYHFLETYIPVKDSDGKVYKIMKLAFDDKEFK</sequence>
<evidence type="ECO:0000256" key="7">
    <source>
        <dbReference type="ARBA" id="ARBA00022741"/>
    </source>
</evidence>
<proteinExistence type="predicted"/>
<evidence type="ECO:0000313" key="16">
    <source>
        <dbReference type="EMBL" id="QKG80136.1"/>
    </source>
</evidence>
<evidence type="ECO:0000256" key="8">
    <source>
        <dbReference type="ARBA" id="ARBA00022777"/>
    </source>
</evidence>
<dbReference type="PANTHER" id="PTHR45528:SF1">
    <property type="entry name" value="SENSOR HISTIDINE KINASE CPXA"/>
    <property type="match status" value="1"/>
</dbReference>
<keyword evidence="7" id="KW-0547">Nucleotide-binding</keyword>
<keyword evidence="17" id="KW-1185">Reference proteome</keyword>
<feature type="coiled-coil region" evidence="12">
    <location>
        <begin position="615"/>
        <end position="666"/>
    </location>
</feature>
<dbReference type="CDD" id="cd12912">
    <property type="entry name" value="PDC2_MCP_like"/>
    <property type="match status" value="1"/>
</dbReference>
<dbReference type="PROSITE" id="PS50112">
    <property type="entry name" value="PAS"/>
    <property type="match status" value="1"/>
</dbReference>
<evidence type="ECO:0000256" key="11">
    <source>
        <dbReference type="ARBA" id="ARBA00023136"/>
    </source>
</evidence>
<dbReference type="Gene3D" id="3.30.450.20">
    <property type="entry name" value="PAS domain"/>
    <property type="match status" value="3"/>
</dbReference>
<feature type="domain" description="HAMP" evidence="15">
    <location>
        <begin position="347"/>
        <end position="401"/>
    </location>
</feature>
<dbReference type="PANTHER" id="PTHR45528">
    <property type="entry name" value="SENSOR HISTIDINE KINASE CPXA"/>
    <property type="match status" value="1"/>
</dbReference>
<protein>
    <recommendedName>
        <fullName evidence="3">histidine kinase</fullName>
        <ecNumber evidence="3">2.7.13.3</ecNumber>
    </recommendedName>
</protein>
<evidence type="ECO:0000256" key="1">
    <source>
        <dbReference type="ARBA" id="ARBA00000085"/>
    </source>
</evidence>
<dbReference type="PROSITE" id="PS50885">
    <property type="entry name" value="HAMP"/>
    <property type="match status" value="1"/>
</dbReference>
<dbReference type="InterPro" id="IPR000014">
    <property type="entry name" value="PAS"/>
</dbReference>
<dbReference type="GO" id="GO:0004673">
    <property type="term" value="F:protein histidine kinase activity"/>
    <property type="evidence" value="ECO:0007669"/>
    <property type="project" value="UniProtKB-EC"/>
</dbReference>
<evidence type="ECO:0000256" key="10">
    <source>
        <dbReference type="ARBA" id="ARBA00023012"/>
    </source>
</evidence>
<feature type="transmembrane region" description="Helical" evidence="13">
    <location>
        <begin position="324"/>
        <end position="345"/>
    </location>
</feature>
<evidence type="ECO:0000259" key="15">
    <source>
        <dbReference type="PROSITE" id="PS50885"/>
    </source>
</evidence>
<dbReference type="AlphaFoldDB" id="A0A7D3XME8"/>
<dbReference type="EC" id="2.7.13.3" evidence="3"/>
<feature type="transmembrane region" description="Helical" evidence="13">
    <location>
        <begin position="20"/>
        <end position="40"/>
    </location>
</feature>
<keyword evidence="13" id="KW-1133">Transmembrane helix</keyword>
<keyword evidence="6" id="KW-0808">Transferase</keyword>
<dbReference type="SUPFAM" id="SSF55781">
    <property type="entry name" value="GAF domain-like"/>
    <property type="match status" value="1"/>
</dbReference>
<dbReference type="InterPro" id="IPR003660">
    <property type="entry name" value="HAMP_dom"/>
</dbReference>
<dbReference type="InterPro" id="IPR050398">
    <property type="entry name" value="HssS/ArlS-like"/>
</dbReference>
<dbReference type="CDD" id="cd00130">
    <property type="entry name" value="PAS"/>
    <property type="match status" value="1"/>
</dbReference>
<evidence type="ECO:0000313" key="17">
    <source>
        <dbReference type="Proteomes" id="UP000500961"/>
    </source>
</evidence>
<evidence type="ECO:0000256" key="9">
    <source>
        <dbReference type="ARBA" id="ARBA00022840"/>
    </source>
</evidence>
<comment type="catalytic activity">
    <reaction evidence="1">
        <text>ATP + protein L-histidine = ADP + protein N-phospho-L-histidine.</text>
        <dbReference type="EC" id="2.7.13.3"/>
    </reaction>
</comment>
<keyword evidence="9" id="KW-0067">ATP-binding</keyword>
<dbReference type="Pfam" id="PF13185">
    <property type="entry name" value="GAF_2"/>
    <property type="match status" value="1"/>
</dbReference>
<dbReference type="InterPro" id="IPR003018">
    <property type="entry name" value="GAF"/>
</dbReference>
<keyword evidence="13" id="KW-0812">Transmembrane</keyword>
<dbReference type="GO" id="GO:0005886">
    <property type="term" value="C:plasma membrane"/>
    <property type="evidence" value="ECO:0007669"/>
    <property type="project" value="UniProtKB-SubCell"/>
</dbReference>
<dbReference type="Gene3D" id="6.10.340.10">
    <property type="match status" value="1"/>
</dbReference>
<dbReference type="Proteomes" id="UP000500961">
    <property type="component" value="Chromosome"/>
</dbReference>
<keyword evidence="11 13" id="KW-0472">Membrane</keyword>
<dbReference type="InterPro" id="IPR035965">
    <property type="entry name" value="PAS-like_dom_sf"/>
</dbReference>
<keyword evidence="8" id="KW-0418">Kinase</keyword>
<gene>
    <name evidence="16" type="ORF">FHG85_07640</name>
</gene>
<organism evidence="16 17">
    <name type="scientific">Tenuifilum thalassicum</name>
    <dbReference type="NCBI Taxonomy" id="2590900"/>
    <lineage>
        <taxon>Bacteria</taxon>
        <taxon>Pseudomonadati</taxon>
        <taxon>Bacteroidota</taxon>
        <taxon>Bacteroidia</taxon>
        <taxon>Bacteroidales</taxon>
        <taxon>Tenuifilaceae</taxon>
        <taxon>Tenuifilum</taxon>
    </lineage>
</organism>
<dbReference type="SMART" id="SM00304">
    <property type="entry name" value="HAMP"/>
    <property type="match status" value="1"/>
</dbReference>
<evidence type="ECO:0000256" key="4">
    <source>
        <dbReference type="ARBA" id="ARBA00022475"/>
    </source>
</evidence>
<reference evidence="16 17" key="1">
    <citation type="submission" date="2019-07" db="EMBL/GenBank/DDBJ databases">
        <title>Thalassofilum flectens gen. nov., sp. nov., a novel moderate thermophilic anaerobe from a shallow sea hot spring in Kunashir Island (Russia), representing a new family in the order Bacteroidales, and proposal of Thalassofilacea fam. nov.</title>
        <authorList>
            <person name="Kochetkova T.V."/>
            <person name="Podosokorskaya O.A."/>
            <person name="Novikov A."/>
            <person name="Elcheninov A.G."/>
            <person name="Toshchakov S.V."/>
            <person name="Kublanov I.V."/>
        </authorList>
    </citation>
    <scope>NUCLEOTIDE SEQUENCE [LARGE SCALE GENOMIC DNA]</scope>
    <source>
        <strain evidence="16 17">38-H</strain>
    </source>
</reference>
<dbReference type="SMART" id="SM00065">
    <property type="entry name" value="GAF"/>
    <property type="match status" value="1"/>
</dbReference>
<name>A0A7D3XME8_9BACT</name>
<keyword evidence="10" id="KW-0902">Two-component regulatory system</keyword>
<dbReference type="CDD" id="cd12913">
    <property type="entry name" value="PDC1_MCP_like"/>
    <property type="match status" value="1"/>
</dbReference>
<evidence type="ECO:0000259" key="14">
    <source>
        <dbReference type="PROSITE" id="PS50112"/>
    </source>
</evidence>
<dbReference type="NCBIfam" id="TIGR00229">
    <property type="entry name" value="sensory_box"/>
    <property type="match status" value="1"/>
</dbReference>
<dbReference type="KEGG" id="ttz:FHG85_07640"/>
<dbReference type="GO" id="GO:0000160">
    <property type="term" value="P:phosphorelay signal transduction system"/>
    <property type="evidence" value="ECO:0007669"/>
    <property type="project" value="UniProtKB-KW"/>
</dbReference>
<dbReference type="SUPFAM" id="SSF158472">
    <property type="entry name" value="HAMP domain-like"/>
    <property type="match status" value="1"/>
</dbReference>
<dbReference type="InterPro" id="IPR013656">
    <property type="entry name" value="PAS_4"/>
</dbReference>
<evidence type="ECO:0000256" key="12">
    <source>
        <dbReference type="SAM" id="Coils"/>
    </source>
</evidence>
<accession>A0A7D3XME8</accession>
<keyword evidence="12" id="KW-0175">Coiled coil</keyword>
<dbReference type="SUPFAM" id="SSF55785">
    <property type="entry name" value="PYP-like sensor domain (PAS domain)"/>
    <property type="match status" value="1"/>
</dbReference>
<keyword evidence="4" id="KW-1003">Cell membrane</keyword>
<keyword evidence="5" id="KW-0597">Phosphoprotein</keyword>
<dbReference type="GO" id="GO:0005524">
    <property type="term" value="F:ATP binding"/>
    <property type="evidence" value="ECO:0007669"/>
    <property type="project" value="UniProtKB-KW"/>
</dbReference>
<evidence type="ECO:0000256" key="5">
    <source>
        <dbReference type="ARBA" id="ARBA00022553"/>
    </source>
</evidence>